<accession>A0A1G5RZ86</accession>
<evidence type="ECO:0000256" key="6">
    <source>
        <dbReference type="ARBA" id="ARBA00023014"/>
    </source>
</evidence>
<proteinExistence type="inferred from homology"/>
<evidence type="ECO:0000256" key="4">
    <source>
        <dbReference type="ARBA" id="ARBA00022842"/>
    </source>
</evidence>
<dbReference type="AlphaFoldDB" id="A0A1G5RZ86"/>
<dbReference type="PIRSF" id="PIRSF000370">
    <property type="entry name" value="QueE"/>
    <property type="match status" value="1"/>
</dbReference>
<keyword evidence="8" id="KW-0671">Queuosine biosynthesis</keyword>
<comment type="similarity">
    <text evidence="8">Belongs to the radical SAM superfamily. 7-carboxy-7-deazaguanine synthase family.</text>
</comment>
<protein>
    <recommendedName>
        <fullName evidence="8">7-carboxy-7-deazaguanine synthase</fullName>
        <shortName evidence="8">CDG synthase</shortName>
        <ecNumber evidence="8">4.3.99.3</ecNumber>
    </recommendedName>
    <alternativeName>
        <fullName evidence="8">Queuosine biosynthesis protein QueE</fullName>
    </alternativeName>
</protein>
<keyword evidence="6 8" id="KW-0411">Iron-sulfur</keyword>
<dbReference type="GO" id="GO:0000287">
    <property type="term" value="F:magnesium ion binding"/>
    <property type="evidence" value="ECO:0007669"/>
    <property type="project" value="UniProtKB-UniRule"/>
</dbReference>
<name>A0A1G5RZ86_9FIRM</name>
<evidence type="ECO:0000259" key="9">
    <source>
        <dbReference type="PROSITE" id="PS51918"/>
    </source>
</evidence>
<evidence type="ECO:0000256" key="5">
    <source>
        <dbReference type="ARBA" id="ARBA00023004"/>
    </source>
</evidence>
<dbReference type="NCBIfam" id="TIGR03963">
    <property type="entry name" value="rSAM_QueE_Clost"/>
    <property type="match status" value="1"/>
</dbReference>
<dbReference type="PROSITE" id="PS51918">
    <property type="entry name" value="RADICAL_SAM"/>
    <property type="match status" value="1"/>
</dbReference>
<dbReference type="GO" id="GO:0016840">
    <property type="term" value="F:carbon-nitrogen lyase activity"/>
    <property type="evidence" value="ECO:0007669"/>
    <property type="project" value="UniProtKB-UniRule"/>
</dbReference>
<sequence length="222" mass="24952">MAQYKVVERFVSINGEGPSAGQLAVFIRFKGCNLACSYCDTAWANTENAAFTSMSEDDIYRYIKETAIKNVTLTGGEPLLQPAIIDLLKLLATDEALHVEIETNGSIDITPYTLMYNPPVFTMDYKLPGSLMESSMLVSNFERLTQKDTLKFVIGSLEDFNVARDIIHRHALVGKCNVYLSAVFGQIRLEEIVELMKDHHMNGVNLQLQMHKIIWDPNEKGV</sequence>
<feature type="binding site" evidence="8">
    <location>
        <begin position="13"/>
        <end position="15"/>
    </location>
    <ligand>
        <name>substrate</name>
    </ligand>
</feature>
<dbReference type="PANTHER" id="PTHR42836:SF1">
    <property type="entry name" value="7-CARBOXY-7-DEAZAGUANINE SYNTHASE"/>
    <property type="match status" value="1"/>
</dbReference>
<dbReference type="InterPro" id="IPR023868">
    <property type="entry name" value="7-CO-7-deazaGua_synth_put_Clo"/>
</dbReference>
<feature type="binding site" evidence="8">
    <location>
        <begin position="38"/>
        <end position="40"/>
    </location>
    <ligand>
        <name>S-adenosyl-L-methionine</name>
        <dbReference type="ChEBI" id="CHEBI:59789"/>
    </ligand>
</feature>
<comment type="subunit">
    <text evidence="8">Homodimer.</text>
</comment>
<evidence type="ECO:0000313" key="10">
    <source>
        <dbReference type="EMBL" id="SCZ79455.1"/>
    </source>
</evidence>
<dbReference type="GO" id="GO:0051539">
    <property type="term" value="F:4 iron, 4 sulfur cluster binding"/>
    <property type="evidence" value="ECO:0007669"/>
    <property type="project" value="UniProtKB-UniRule"/>
</dbReference>
<dbReference type="InterPro" id="IPR007197">
    <property type="entry name" value="rSAM"/>
</dbReference>
<organism evidence="10 11">
    <name type="scientific">Acidaminobacter hydrogenoformans DSM 2784</name>
    <dbReference type="NCBI Taxonomy" id="1120920"/>
    <lineage>
        <taxon>Bacteria</taxon>
        <taxon>Bacillati</taxon>
        <taxon>Bacillota</taxon>
        <taxon>Clostridia</taxon>
        <taxon>Peptostreptococcales</taxon>
        <taxon>Acidaminobacteraceae</taxon>
        <taxon>Acidaminobacter</taxon>
    </lineage>
</organism>
<dbReference type="CDD" id="cd01335">
    <property type="entry name" value="Radical_SAM"/>
    <property type="match status" value="1"/>
</dbReference>
<dbReference type="InterPro" id="IPR013785">
    <property type="entry name" value="Aldolase_TIM"/>
</dbReference>
<evidence type="ECO:0000256" key="3">
    <source>
        <dbReference type="ARBA" id="ARBA00022723"/>
    </source>
</evidence>
<dbReference type="SUPFAM" id="SSF102114">
    <property type="entry name" value="Radical SAM enzymes"/>
    <property type="match status" value="1"/>
</dbReference>
<feature type="binding site" evidence="8">
    <location>
        <position position="74"/>
    </location>
    <ligand>
        <name>substrate</name>
    </ligand>
</feature>
<dbReference type="EC" id="4.3.99.3" evidence="8"/>
<comment type="function">
    <text evidence="8">Catalyzes the complex heterocyclic radical-mediated conversion of 6-carboxy-5,6,7,8-tetrahydropterin (CPH4) to 7-carboxy-7-deazaguanine (CDG), a step common to the biosynthetic pathways of all 7-deazapurine-containing compounds.</text>
</comment>
<feature type="binding site" evidence="8">
    <location>
        <position position="28"/>
    </location>
    <ligand>
        <name>substrate</name>
    </ligand>
</feature>
<dbReference type="RefSeq" id="WP_092590610.1">
    <property type="nucleotide sequence ID" value="NZ_FMWL01000007.1"/>
</dbReference>
<gene>
    <name evidence="8" type="primary">queE</name>
    <name evidence="10" type="ORF">SAMN03080599_01766</name>
</gene>
<dbReference type="EMBL" id="FMWL01000007">
    <property type="protein sequence ID" value="SCZ79455.1"/>
    <property type="molecule type" value="Genomic_DNA"/>
</dbReference>
<dbReference type="PANTHER" id="PTHR42836">
    <property type="entry name" value="7-CARBOXY-7-DEAZAGUANINE SYNTHASE"/>
    <property type="match status" value="1"/>
</dbReference>
<feature type="binding site" evidence="8">
    <location>
        <position position="76"/>
    </location>
    <ligand>
        <name>S-adenosyl-L-methionine</name>
        <dbReference type="ChEBI" id="CHEBI:59789"/>
    </ligand>
</feature>
<keyword evidence="7 8" id="KW-0456">Lyase</keyword>
<keyword evidence="2 8" id="KW-0949">S-adenosyl-L-methionine</keyword>
<dbReference type="HAMAP" id="MF_00917">
    <property type="entry name" value="QueE"/>
    <property type="match status" value="1"/>
</dbReference>
<evidence type="ECO:0000313" key="11">
    <source>
        <dbReference type="Proteomes" id="UP000199208"/>
    </source>
</evidence>
<dbReference type="UniPathway" id="UPA00391"/>
<evidence type="ECO:0000256" key="2">
    <source>
        <dbReference type="ARBA" id="ARBA00022691"/>
    </source>
</evidence>
<feature type="binding site" evidence="8">
    <location>
        <position position="36"/>
    </location>
    <ligand>
        <name>[4Fe-4S] cluster</name>
        <dbReference type="ChEBI" id="CHEBI:49883"/>
        <note>4Fe-4S-S-AdoMet</note>
    </ligand>
</feature>
<dbReference type="GO" id="GO:0008616">
    <property type="term" value="P:tRNA queuosine(34) biosynthetic process"/>
    <property type="evidence" value="ECO:0007669"/>
    <property type="project" value="UniProtKB-UniRule"/>
</dbReference>
<comment type="cofactor">
    <cofactor evidence="8">
        <name>S-adenosyl-L-methionine</name>
        <dbReference type="ChEBI" id="CHEBI:59789"/>
    </cofactor>
    <text evidence="8">Binds 1 S-adenosyl-L-methionine per subunit.</text>
</comment>
<keyword evidence="4 8" id="KW-0460">Magnesium</keyword>
<comment type="caution">
    <text evidence="8">Lacks conserved residue(s) required for the propagation of feature annotation.</text>
</comment>
<evidence type="ECO:0000256" key="1">
    <source>
        <dbReference type="ARBA" id="ARBA00022485"/>
    </source>
</evidence>
<dbReference type="Proteomes" id="UP000199208">
    <property type="component" value="Unassembled WGS sequence"/>
</dbReference>
<comment type="pathway">
    <text evidence="8">Purine metabolism; 7-cyano-7-deazaguanine biosynthesis.</text>
</comment>
<keyword evidence="11" id="KW-1185">Reference proteome</keyword>
<dbReference type="InterPro" id="IPR024924">
    <property type="entry name" value="7-CO-7-deazaguanine_synth-like"/>
</dbReference>
<dbReference type="InterPro" id="IPR058240">
    <property type="entry name" value="rSAM_sf"/>
</dbReference>
<reference evidence="10 11" key="1">
    <citation type="submission" date="2016-10" db="EMBL/GenBank/DDBJ databases">
        <authorList>
            <person name="de Groot N.N."/>
        </authorList>
    </citation>
    <scope>NUCLEOTIDE SEQUENCE [LARGE SCALE GENOMIC DNA]</scope>
    <source>
        <strain evidence="10 11">DSM 2784</strain>
    </source>
</reference>
<dbReference type="SFLD" id="SFLDS00029">
    <property type="entry name" value="Radical_SAM"/>
    <property type="match status" value="1"/>
</dbReference>
<comment type="catalytic activity">
    <reaction evidence="8">
        <text>6-carboxy-5,6,7,8-tetrahydropterin + H(+) = 7-carboxy-7-carbaguanine + NH4(+)</text>
        <dbReference type="Rhea" id="RHEA:27974"/>
        <dbReference type="ChEBI" id="CHEBI:15378"/>
        <dbReference type="ChEBI" id="CHEBI:28938"/>
        <dbReference type="ChEBI" id="CHEBI:61032"/>
        <dbReference type="ChEBI" id="CHEBI:61036"/>
        <dbReference type="EC" id="4.3.99.3"/>
    </reaction>
</comment>
<dbReference type="GO" id="GO:1904047">
    <property type="term" value="F:S-adenosyl-L-methionine binding"/>
    <property type="evidence" value="ECO:0007669"/>
    <property type="project" value="UniProtKB-UniRule"/>
</dbReference>
<dbReference type="OrthoDB" id="9792276at2"/>
<feature type="binding site" evidence="8">
    <location>
        <position position="32"/>
    </location>
    <ligand>
        <name>[4Fe-4S] cluster</name>
        <dbReference type="ChEBI" id="CHEBI:49883"/>
        <note>4Fe-4S-S-AdoMet</note>
    </ligand>
</feature>
<dbReference type="STRING" id="1120920.SAMN03080599_01766"/>
<feature type="binding site" evidence="8">
    <location>
        <position position="41"/>
    </location>
    <ligand>
        <name>Mg(2+)</name>
        <dbReference type="ChEBI" id="CHEBI:18420"/>
    </ligand>
</feature>
<dbReference type="Gene3D" id="3.20.20.70">
    <property type="entry name" value="Aldolase class I"/>
    <property type="match status" value="1"/>
</dbReference>
<feature type="binding site" evidence="8">
    <location>
        <position position="39"/>
    </location>
    <ligand>
        <name>[4Fe-4S] cluster</name>
        <dbReference type="ChEBI" id="CHEBI:49883"/>
        <note>4Fe-4S-S-AdoMet</note>
    </ligand>
</feature>
<evidence type="ECO:0000256" key="8">
    <source>
        <dbReference type="HAMAP-Rule" id="MF_00917"/>
    </source>
</evidence>
<feature type="domain" description="Radical SAM core" evidence="9">
    <location>
        <begin position="19"/>
        <end position="217"/>
    </location>
</feature>
<comment type="cofactor">
    <cofactor evidence="8">
        <name>[4Fe-4S] cluster</name>
        <dbReference type="ChEBI" id="CHEBI:49883"/>
    </cofactor>
    <text evidence="8">Binds 1 [4Fe-4S] cluster. The cluster is coordinated with 3 cysteines and an exchangeable S-adenosyl-L-methionine.</text>
</comment>
<keyword evidence="5 8" id="KW-0408">Iron</keyword>
<keyword evidence="1 8" id="KW-0004">4Fe-4S</keyword>
<dbReference type="Pfam" id="PF04055">
    <property type="entry name" value="Radical_SAM"/>
    <property type="match status" value="1"/>
</dbReference>
<keyword evidence="3 8" id="KW-0479">Metal-binding</keyword>
<evidence type="ECO:0000256" key="7">
    <source>
        <dbReference type="ARBA" id="ARBA00023239"/>
    </source>
</evidence>
<comment type="cofactor">
    <cofactor evidence="8">
        <name>Mg(2+)</name>
        <dbReference type="ChEBI" id="CHEBI:18420"/>
    </cofactor>
</comment>